<dbReference type="EMBL" id="CP036276">
    <property type="protein sequence ID" value="QDU44193.1"/>
    <property type="molecule type" value="Genomic_DNA"/>
</dbReference>
<sequence>MQQTSEQNPTFVDRRSNSDGSNPGQERRQFSSSHQTLRPEVIELAEAVDQYKLRHRRRFITFEELYDVMAELGYHR</sequence>
<dbReference type="Proteomes" id="UP000319383">
    <property type="component" value="Chromosome"/>
</dbReference>
<name>A0A517ZNY0_9PLAN</name>
<proteinExistence type="predicted"/>
<reference evidence="2 3" key="1">
    <citation type="submission" date="2019-02" db="EMBL/GenBank/DDBJ databases">
        <title>Deep-cultivation of Planctomycetes and their phenomic and genomic characterization uncovers novel biology.</title>
        <authorList>
            <person name="Wiegand S."/>
            <person name="Jogler M."/>
            <person name="Boedeker C."/>
            <person name="Pinto D."/>
            <person name="Vollmers J."/>
            <person name="Rivas-Marin E."/>
            <person name="Kohn T."/>
            <person name="Peeters S.H."/>
            <person name="Heuer A."/>
            <person name="Rast P."/>
            <person name="Oberbeckmann S."/>
            <person name="Bunk B."/>
            <person name="Jeske O."/>
            <person name="Meyerdierks A."/>
            <person name="Storesund J.E."/>
            <person name="Kallscheuer N."/>
            <person name="Luecker S."/>
            <person name="Lage O.M."/>
            <person name="Pohl T."/>
            <person name="Merkel B.J."/>
            <person name="Hornburger P."/>
            <person name="Mueller R.-W."/>
            <person name="Bruemmer F."/>
            <person name="Labrenz M."/>
            <person name="Spormann A.M."/>
            <person name="Op den Camp H."/>
            <person name="Overmann J."/>
            <person name="Amann R."/>
            <person name="Jetten M.S.M."/>
            <person name="Mascher T."/>
            <person name="Medema M.H."/>
            <person name="Devos D.P."/>
            <person name="Kaster A.-K."/>
            <person name="Ovreas L."/>
            <person name="Rohde M."/>
            <person name="Galperin M.Y."/>
            <person name="Jogler C."/>
        </authorList>
    </citation>
    <scope>NUCLEOTIDE SEQUENCE [LARGE SCALE GENOMIC DNA]</scope>
    <source>
        <strain evidence="2 3">Mal52</strain>
    </source>
</reference>
<dbReference type="OrthoDB" id="288713at2"/>
<dbReference type="KEGG" id="sdyn:Mal52_26710"/>
<feature type="compositionally biased region" description="Polar residues" evidence="1">
    <location>
        <begin position="1"/>
        <end position="10"/>
    </location>
</feature>
<feature type="compositionally biased region" description="Polar residues" evidence="1">
    <location>
        <begin position="18"/>
        <end position="36"/>
    </location>
</feature>
<gene>
    <name evidence="2" type="ORF">Mal52_26710</name>
</gene>
<accession>A0A517ZNY0</accession>
<protein>
    <submittedName>
        <fullName evidence="2">Uncharacterized protein</fullName>
    </submittedName>
</protein>
<evidence type="ECO:0000313" key="3">
    <source>
        <dbReference type="Proteomes" id="UP000319383"/>
    </source>
</evidence>
<organism evidence="2 3">
    <name type="scientific">Symmachiella dynata</name>
    <dbReference type="NCBI Taxonomy" id="2527995"/>
    <lineage>
        <taxon>Bacteria</taxon>
        <taxon>Pseudomonadati</taxon>
        <taxon>Planctomycetota</taxon>
        <taxon>Planctomycetia</taxon>
        <taxon>Planctomycetales</taxon>
        <taxon>Planctomycetaceae</taxon>
        <taxon>Symmachiella</taxon>
    </lineage>
</organism>
<keyword evidence="3" id="KW-1185">Reference proteome</keyword>
<feature type="region of interest" description="Disordered" evidence="1">
    <location>
        <begin position="1"/>
        <end position="36"/>
    </location>
</feature>
<dbReference type="AlphaFoldDB" id="A0A517ZNY0"/>
<evidence type="ECO:0000313" key="2">
    <source>
        <dbReference type="EMBL" id="QDU44193.1"/>
    </source>
</evidence>
<evidence type="ECO:0000256" key="1">
    <source>
        <dbReference type="SAM" id="MobiDB-lite"/>
    </source>
</evidence>
<dbReference type="RefSeq" id="WP_145376588.1">
    <property type="nucleotide sequence ID" value="NZ_CAXBED010000451.1"/>
</dbReference>